<organism evidence="4 5">
    <name type="scientific">Anaerovirgula multivorans</name>
    <dbReference type="NCBI Taxonomy" id="312168"/>
    <lineage>
        <taxon>Bacteria</taxon>
        <taxon>Bacillati</taxon>
        <taxon>Bacillota</taxon>
        <taxon>Clostridia</taxon>
        <taxon>Peptostreptococcales</taxon>
        <taxon>Natronincolaceae</taxon>
        <taxon>Anaerovirgula</taxon>
    </lineage>
</organism>
<proteinExistence type="inferred from homology"/>
<dbReference type="Pfam" id="PF02567">
    <property type="entry name" value="PhzC-PhzF"/>
    <property type="match status" value="1"/>
</dbReference>
<dbReference type="AlphaFoldDB" id="A0A239JCG3"/>
<feature type="active site" evidence="3">
    <location>
        <position position="51"/>
    </location>
</feature>
<reference evidence="4 5" key="1">
    <citation type="submission" date="2017-06" db="EMBL/GenBank/DDBJ databases">
        <authorList>
            <person name="Kim H.J."/>
            <person name="Triplett B.A."/>
        </authorList>
    </citation>
    <scope>NUCLEOTIDE SEQUENCE [LARGE SCALE GENOMIC DNA]</scope>
    <source>
        <strain evidence="4 5">SCA</strain>
    </source>
</reference>
<dbReference type="PIRSF" id="PIRSF016184">
    <property type="entry name" value="PhzC_PhzF"/>
    <property type="match status" value="1"/>
</dbReference>
<dbReference type="OrthoDB" id="9788221at2"/>
<evidence type="ECO:0000313" key="4">
    <source>
        <dbReference type="EMBL" id="SNT03527.1"/>
    </source>
</evidence>
<dbReference type="EMBL" id="FZOJ01000034">
    <property type="protein sequence ID" value="SNT03527.1"/>
    <property type="molecule type" value="Genomic_DNA"/>
</dbReference>
<gene>
    <name evidence="4" type="ORF">SAMN05446037_103454</name>
</gene>
<dbReference type="Proteomes" id="UP000198304">
    <property type="component" value="Unassembled WGS sequence"/>
</dbReference>
<evidence type="ECO:0000256" key="2">
    <source>
        <dbReference type="ARBA" id="ARBA00023235"/>
    </source>
</evidence>
<keyword evidence="5" id="KW-1185">Reference proteome</keyword>
<evidence type="ECO:0000313" key="5">
    <source>
        <dbReference type="Proteomes" id="UP000198304"/>
    </source>
</evidence>
<dbReference type="PANTHER" id="PTHR13774:SF39">
    <property type="entry name" value="BIOSYNTHESIS PROTEIN, PUTATIVE-RELATED"/>
    <property type="match status" value="1"/>
</dbReference>
<dbReference type="NCBIfam" id="TIGR00654">
    <property type="entry name" value="PhzF_family"/>
    <property type="match status" value="1"/>
</dbReference>
<dbReference type="Gene3D" id="3.10.310.10">
    <property type="entry name" value="Diaminopimelate Epimerase, Chain A, domain 1"/>
    <property type="match status" value="2"/>
</dbReference>
<comment type="similarity">
    <text evidence="1">Belongs to the PhzF family.</text>
</comment>
<keyword evidence="2" id="KW-0413">Isomerase</keyword>
<evidence type="ECO:0000256" key="3">
    <source>
        <dbReference type="PIRSR" id="PIRSR016184-1"/>
    </source>
</evidence>
<dbReference type="InterPro" id="IPR003719">
    <property type="entry name" value="Phenazine_PhzF-like"/>
</dbReference>
<evidence type="ECO:0000256" key="1">
    <source>
        <dbReference type="ARBA" id="ARBA00008270"/>
    </source>
</evidence>
<dbReference type="PANTHER" id="PTHR13774">
    <property type="entry name" value="PHENAZINE BIOSYNTHESIS PROTEIN"/>
    <property type="match status" value="1"/>
</dbReference>
<dbReference type="GO" id="GO:0016853">
    <property type="term" value="F:isomerase activity"/>
    <property type="evidence" value="ECO:0007669"/>
    <property type="project" value="UniProtKB-KW"/>
</dbReference>
<dbReference type="RefSeq" id="WP_089284944.1">
    <property type="nucleotide sequence ID" value="NZ_FZOJ01000034.1"/>
</dbReference>
<sequence>MKVFKFKKIDAFAVENSSGNPAGAIYLNSLEDITISEMQRIAKELKGFVNEVGYLCQLDKDFFNLKYYSSEREVDFCGHATIAIMYDLIKNRDDLFLKDVIYINTSKGKLSVLNRIDSEDAVFISAPKPIFTDKIIPTLEIAKALHIDCKIINENNPISIVNAGLETLILPIKGLDDLLSIAPDLETLKEFCMNHSIDIIEVYTEETSNEKSSFRTRVFAPTFGYLEDPATGSGNAAFGYYLYKKMNYKGATITIEQNSFLHNANIVKLEFTKDKNNEIHVLFGGSGIVRINGEYYLK</sequence>
<accession>A0A239JCG3</accession>
<dbReference type="GO" id="GO:0005737">
    <property type="term" value="C:cytoplasm"/>
    <property type="evidence" value="ECO:0007669"/>
    <property type="project" value="TreeGrafter"/>
</dbReference>
<protein>
    <submittedName>
        <fullName evidence="4">Phenazine biosynthesis protein PhzF family</fullName>
    </submittedName>
</protein>
<name>A0A239JCG3_9FIRM</name>
<dbReference type="SUPFAM" id="SSF54506">
    <property type="entry name" value="Diaminopimelate epimerase-like"/>
    <property type="match status" value="1"/>
</dbReference>